<evidence type="ECO:0000313" key="3">
    <source>
        <dbReference type="EMBL" id="KAK5648516.1"/>
    </source>
</evidence>
<dbReference type="Proteomes" id="UP001329430">
    <property type="component" value="Chromosome 2"/>
</dbReference>
<proteinExistence type="predicted"/>
<evidence type="ECO:0000313" key="4">
    <source>
        <dbReference type="Proteomes" id="UP001329430"/>
    </source>
</evidence>
<sequence>MVRTAGSAIKTGGKNFKAAPSTSSARSRSPSSGPSDRAYNSHNTVCPRETPTWQKPITTFFRSTEKPKSSDTNTTQTSPKKSVDADEEVEEMEEDLQLEGGSSKAMEDNGTSITDGHNDCEMEENILTIVAKIRPREDDDNVKPKKKRRLNPEIYSKLEALETCR</sequence>
<dbReference type="AlphaFoldDB" id="A0AAN7ZUG7"/>
<organism evidence="3 4">
    <name type="scientific">Pyrocoelia pectoralis</name>
    <dbReference type="NCBI Taxonomy" id="417401"/>
    <lineage>
        <taxon>Eukaryota</taxon>
        <taxon>Metazoa</taxon>
        <taxon>Ecdysozoa</taxon>
        <taxon>Arthropoda</taxon>
        <taxon>Hexapoda</taxon>
        <taxon>Insecta</taxon>
        <taxon>Pterygota</taxon>
        <taxon>Neoptera</taxon>
        <taxon>Endopterygota</taxon>
        <taxon>Coleoptera</taxon>
        <taxon>Polyphaga</taxon>
        <taxon>Elateriformia</taxon>
        <taxon>Elateroidea</taxon>
        <taxon>Lampyridae</taxon>
        <taxon>Lampyrinae</taxon>
        <taxon>Pyrocoelia</taxon>
    </lineage>
</organism>
<dbReference type="InterPro" id="IPR031444">
    <property type="entry name" value="PCNA-AF_dom"/>
</dbReference>
<feature type="region of interest" description="Disordered" evidence="1">
    <location>
        <begin position="1"/>
        <end position="122"/>
    </location>
</feature>
<accession>A0AAN7ZUG7</accession>
<feature type="domain" description="PCNA-associated factor histone-like" evidence="2">
    <location>
        <begin position="2"/>
        <end position="123"/>
    </location>
</feature>
<protein>
    <recommendedName>
        <fullName evidence="2">PCNA-associated factor histone-like domain-containing protein</fullName>
    </recommendedName>
</protein>
<feature type="compositionally biased region" description="Polar residues" evidence="1">
    <location>
        <begin position="51"/>
        <end position="62"/>
    </location>
</feature>
<name>A0AAN7ZUG7_9COLE</name>
<evidence type="ECO:0000256" key="1">
    <source>
        <dbReference type="SAM" id="MobiDB-lite"/>
    </source>
</evidence>
<reference evidence="3 4" key="1">
    <citation type="journal article" date="2024" name="Insects">
        <title>An Improved Chromosome-Level Genome Assembly of the Firefly Pyrocoelia pectoralis.</title>
        <authorList>
            <person name="Fu X."/>
            <person name="Meyer-Rochow V.B."/>
            <person name="Ballantyne L."/>
            <person name="Zhu X."/>
        </authorList>
    </citation>
    <scope>NUCLEOTIDE SEQUENCE [LARGE SCALE GENOMIC DNA]</scope>
    <source>
        <strain evidence="3">XCY_ONT2</strain>
    </source>
</reference>
<feature type="compositionally biased region" description="Low complexity" evidence="1">
    <location>
        <begin position="18"/>
        <end position="38"/>
    </location>
</feature>
<feature type="compositionally biased region" description="Polar residues" evidence="1">
    <location>
        <begin position="70"/>
        <end position="80"/>
    </location>
</feature>
<dbReference type="Pfam" id="PF15715">
    <property type="entry name" value="PAF"/>
    <property type="match status" value="1"/>
</dbReference>
<dbReference type="EMBL" id="JAVRBK010000002">
    <property type="protein sequence ID" value="KAK5648516.1"/>
    <property type="molecule type" value="Genomic_DNA"/>
</dbReference>
<evidence type="ECO:0000259" key="2">
    <source>
        <dbReference type="Pfam" id="PF15715"/>
    </source>
</evidence>
<keyword evidence="4" id="KW-1185">Reference proteome</keyword>
<gene>
    <name evidence="3" type="ORF">RI129_003408</name>
</gene>
<comment type="caution">
    <text evidence="3">The sequence shown here is derived from an EMBL/GenBank/DDBJ whole genome shotgun (WGS) entry which is preliminary data.</text>
</comment>
<feature type="compositionally biased region" description="Acidic residues" evidence="1">
    <location>
        <begin position="85"/>
        <end position="97"/>
    </location>
</feature>